<dbReference type="GeneTree" id="ENSGT00390000003910"/>
<reference evidence="2" key="3">
    <citation type="submission" date="2025-09" db="UniProtKB">
        <authorList>
            <consortium name="Ensembl"/>
        </authorList>
    </citation>
    <scope>IDENTIFICATION</scope>
</reference>
<reference evidence="2 3" key="1">
    <citation type="journal article" date="2007" name="Nature">
        <title>Genome of the marsupial Monodelphis domestica reveals innovation in non-coding sequences.</title>
        <authorList>
            <person name="Mikkelsen T.S."/>
            <person name="Wakefield M.J."/>
            <person name="Aken B."/>
            <person name="Amemiya C.T."/>
            <person name="Chang J.L."/>
            <person name="Duke S."/>
            <person name="Garber M."/>
            <person name="Gentles A.J."/>
            <person name="Goodstadt L."/>
            <person name="Heger A."/>
            <person name="Jurka J."/>
            <person name="Kamal M."/>
            <person name="Mauceli E."/>
            <person name="Searle S.M."/>
            <person name="Sharpe T."/>
            <person name="Baker M.L."/>
            <person name="Batzer M.A."/>
            <person name="Benos P.V."/>
            <person name="Belov K."/>
            <person name="Clamp M."/>
            <person name="Cook A."/>
            <person name="Cuff J."/>
            <person name="Das R."/>
            <person name="Davidow L."/>
            <person name="Deakin J.E."/>
            <person name="Fazzari M.J."/>
            <person name="Glass J.L."/>
            <person name="Grabherr M."/>
            <person name="Greally J.M."/>
            <person name="Gu W."/>
            <person name="Hore T.A."/>
            <person name="Huttley G.A."/>
            <person name="Kleber M."/>
            <person name="Jirtle R.L."/>
            <person name="Koina E."/>
            <person name="Lee J.T."/>
            <person name="Mahony S."/>
            <person name="Marra M.A."/>
            <person name="Miller R.D."/>
            <person name="Nicholls R.D."/>
            <person name="Oda M."/>
            <person name="Papenfuss A.T."/>
            <person name="Parra Z.E."/>
            <person name="Pollock D.D."/>
            <person name="Ray D.A."/>
            <person name="Schein J.E."/>
            <person name="Speed T.P."/>
            <person name="Thompson K."/>
            <person name="VandeBerg J.L."/>
            <person name="Wade C.M."/>
            <person name="Walker J.A."/>
            <person name="Waters P.D."/>
            <person name="Webber C."/>
            <person name="Weidman J.R."/>
            <person name="Xie X."/>
            <person name="Zody M.C."/>
            <person name="Baldwin J."/>
            <person name="Abdouelleil A."/>
            <person name="Abdulkadir J."/>
            <person name="Abebe A."/>
            <person name="Abera B."/>
            <person name="Abreu J."/>
            <person name="Acer S.C."/>
            <person name="Aftuck L."/>
            <person name="Alexander A."/>
            <person name="An P."/>
            <person name="Anderson E."/>
            <person name="Anderson S."/>
            <person name="Arachi H."/>
            <person name="Azer M."/>
            <person name="Bachantsang P."/>
            <person name="Barry A."/>
            <person name="Bayul T."/>
            <person name="Berlin A."/>
            <person name="Bessette D."/>
            <person name="Bloom T."/>
            <person name="Bloom T."/>
            <person name="Boguslavskiy L."/>
            <person name="Bonnet C."/>
            <person name="Boukhgalter B."/>
            <person name="Bourzgui I."/>
            <person name="Brown A."/>
            <person name="Cahill P."/>
            <person name="Channer S."/>
            <person name="Cheshatsang Y."/>
            <person name="Chuda L."/>
            <person name="Citroen M."/>
            <person name="Collymore A."/>
            <person name="Cooke P."/>
            <person name="Costello M."/>
            <person name="D'Aco K."/>
            <person name="Daza R."/>
            <person name="De Haan G."/>
            <person name="DeGray S."/>
            <person name="DeMaso C."/>
            <person name="Dhargay N."/>
            <person name="Dooley K."/>
            <person name="Dooley E."/>
            <person name="Doricent M."/>
            <person name="Dorje P."/>
            <person name="Dorjee K."/>
            <person name="Dupes A."/>
            <person name="Elong R."/>
            <person name="Falk J."/>
            <person name="Farina A."/>
            <person name="Faro S."/>
            <person name="Ferguson D."/>
            <person name="Fisher S."/>
            <person name="Foley C.D."/>
            <person name="Franke A."/>
            <person name="Friedrich D."/>
            <person name="Gadbois L."/>
            <person name="Gearin G."/>
            <person name="Gearin C.R."/>
            <person name="Giannoukos G."/>
            <person name="Goode T."/>
            <person name="Graham J."/>
            <person name="Grandbois E."/>
            <person name="Grewal S."/>
            <person name="Gyaltsen K."/>
            <person name="Hafez N."/>
            <person name="Hagos B."/>
            <person name="Hall J."/>
            <person name="Henson C."/>
            <person name="Hollinger A."/>
            <person name="Honan T."/>
            <person name="Huard M.D."/>
            <person name="Hughes L."/>
            <person name="Hurhula B."/>
            <person name="Husby M.E."/>
            <person name="Kamat A."/>
            <person name="Kanga B."/>
            <person name="Kashin S."/>
            <person name="Khazanovich D."/>
            <person name="Kisner P."/>
            <person name="Lance K."/>
            <person name="Lara M."/>
            <person name="Lee W."/>
            <person name="Lennon N."/>
            <person name="Letendre F."/>
            <person name="LeVine R."/>
            <person name="Lipovsky A."/>
            <person name="Liu X."/>
            <person name="Liu J."/>
            <person name="Liu S."/>
            <person name="Lokyitsang T."/>
            <person name="Lokyitsang Y."/>
            <person name="Lubonja R."/>
            <person name="Lui A."/>
            <person name="MacDonald P."/>
            <person name="Magnisalis V."/>
            <person name="Maru K."/>
            <person name="Matthews C."/>
            <person name="McCusker W."/>
            <person name="McDonough S."/>
            <person name="Mehta T."/>
            <person name="Meldrim J."/>
            <person name="Meneus L."/>
            <person name="Mihai O."/>
            <person name="Mihalev A."/>
            <person name="Mihova T."/>
            <person name="Mittelman R."/>
            <person name="Mlenga V."/>
            <person name="Montmayeur A."/>
            <person name="Mulrain L."/>
            <person name="Navidi A."/>
            <person name="Naylor J."/>
            <person name="Negash T."/>
            <person name="Nguyen T."/>
            <person name="Nguyen N."/>
            <person name="Nicol R."/>
            <person name="Norbu C."/>
            <person name="Norbu N."/>
            <person name="Novod N."/>
            <person name="O'Neill B."/>
            <person name="Osman S."/>
            <person name="Markiewicz E."/>
            <person name="Oyono O.L."/>
            <person name="Patti C."/>
            <person name="Phunkhang P."/>
            <person name="Pierre F."/>
            <person name="Priest M."/>
            <person name="Raghuraman S."/>
            <person name="Rege F."/>
            <person name="Reyes R."/>
            <person name="Rise C."/>
            <person name="Rogov P."/>
            <person name="Ross K."/>
            <person name="Ryan E."/>
            <person name="Settipalli S."/>
            <person name="Shea T."/>
            <person name="Sherpa N."/>
            <person name="Shi L."/>
            <person name="Shih D."/>
            <person name="Sparrow T."/>
            <person name="Spaulding J."/>
            <person name="Stalker J."/>
            <person name="Stange-Thomann N."/>
            <person name="Stavropoulos S."/>
            <person name="Stone C."/>
            <person name="Strader C."/>
            <person name="Tesfaye S."/>
            <person name="Thomson T."/>
            <person name="Thoulutsang Y."/>
            <person name="Thoulutsang D."/>
            <person name="Topham K."/>
            <person name="Topping I."/>
            <person name="Tsamla T."/>
            <person name="Vassiliev H."/>
            <person name="Vo A."/>
            <person name="Wangchuk T."/>
            <person name="Wangdi T."/>
            <person name="Weiand M."/>
            <person name="Wilkinson J."/>
            <person name="Wilson A."/>
            <person name="Yadav S."/>
            <person name="Young G."/>
            <person name="Yu Q."/>
            <person name="Zembek L."/>
            <person name="Zhong D."/>
            <person name="Zimmer A."/>
            <person name="Zwirko Z."/>
            <person name="Jaffe D.B."/>
            <person name="Alvarez P."/>
            <person name="Brockman W."/>
            <person name="Butler J."/>
            <person name="Chin C."/>
            <person name="Gnerre S."/>
            <person name="MacCallum I."/>
            <person name="Graves J.A."/>
            <person name="Ponting C.P."/>
            <person name="Breen M."/>
            <person name="Samollow P.B."/>
            <person name="Lander E.S."/>
            <person name="Lindblad-Toh K."/>
        </authorList>
    </citation>
    <scope>NUCLEOTIDE SEQUENCE [LARGE SCALE GENOMIC DNA]</scope>
</reference>
<evidence type="ECO:0000313" key="3">
    <source>
        <dbReference type="Proteomes" id="UP000002280"/>
    </source>
</evidence>
<dbReference type="InterPro" id="IPR027919">
    <property type="entry name" value="DUF4568"/>
</dbReference>
<dbReference type="Ensembl" id="ENSMODT00000064613.1">
    <property type="protein sequence ID" value="ENSMODP00000055201.1"/>
    <property type="gene ID" value="ENSMODG00000045409.1"/>
</dbReference>
<dbReference type="Pfam" id="PF15132">
    <property type="entry name" value="DUF4568"/>
    <property type="match status" value="1"/>
</dbReference>
<accession>A0A5F8H7J7</accession>
<dbReference type="AlphaFoldDB" id="A0A5F8H7J7"/>
<dbReference type="Proteomes" id="UP000002280">
    <property type="component" value="Chromosome 1"/>
</dbReference>
<feature type="region of interest" description="Disordered" evidence="1">
    <location>
        <begin position="326"/>
        <end position="346"/>
    </location>
</feature>
<evidence type="ECO:0000313" key="2">
    <source>
        <dbReference type="Ensembl" id="ENSMODP00000055201.1"/>
    </source>
</evidence>
<feature type="compositionally biased region" description="Basic and acidic residues" evidence="1">
    <location>
        <begin position="333"/>
        <end position="344"/>
    </location>
</feature>
<name>A0A5F8H7J7_MONDO</name>
<reference evidence="2" key="2">
    <citation type="submission" date="2025-08" db="UniProtKB">
        <authorList>
            <consortium name="Ensembl"/>
        </authorList>
    </citation>
    <scope>IDENTIFICATION</scope>
</reference>
<organism evidence="2 3">
    <name type="scientific">Monodelphis domestica</name>
    <name type="common">Gray short-tailed opossum</name>
    <dbReference type="NCBI Taxonomy" id="13616"/>
    <lineage>
        <taxon>Eukaryota</taxon>
        <taxon>Metazoa</taxon>
        <taxon>Chordata</taxon>
        <taxon>Craniata</taxon>
        <taxon>Vertebrata</taxon>
        <taxon>Euteleostomi</taxon>
        <taxon>Mammalia</taxon>
        <taxon>Metatheria</taxon>
        <taxon>Didelphimorphia</taxon>
        <taxon>Didelphidae</taxon>
        <taxon>Monodelphis</taxon>
    </lineage>
</organism>
<keyword evidence="3" id="KW-1185">Reference proteome</keyword>
<proteinExistence type="predicted"/>
<dbReference type="PANTHER" id="PTHR14693">
    <property type="entry name" value="RIKEN CDNA 1700018B08"/>
    <property type="match status" value="1"/>
</dbReference>
<dbReference type="Bgee" id="ENSMODG00000045409">
    <property type="expression patterns" value="Expressed in spermatid and 3 other cell types or tissues"/>
</dbReference>
<protein>
    <submittedName>
        <fullName evidence="2">Chromosome 1 open reading frame, human C16orf95</fullName>
    </submittedName>
</protein>
<dbReference type="PANTHER" id="PTHR14693:SF0">
    <property type="entry name" value="RIKEN CDNA 1700018B08 GENE"/>
    <property type="match status" value="1"/>
</dbReference>
<evidence type="ECO:0000256" key="1">
    <source>
        <dbReference type="SAM" id="MobiDB-lite"/>
    </source>
</evidence>
<sequence>MAPGKRTFEHRELNWNPEVNKSILRNKHLQDLKADVTFVDFKDPSCYGNLSHLVPECCHCYFRPHDFGGFLPVPRNEANFPYWVPRSLRSQKPVHRKVRFSVPENLKTCTCPCHSFGGHLPVPREFAPFPYWVPQSIRLLGKIKKNSASPMWTKGNFYVDNQLYYHYKHWRVCCDDIQLSKWQKIQAIIPQPITSWAIVEEEECVVPFVSPWVFFSCFYNLMTALISALRGGATNNSVKIIEDIVPEMRSLEERKEVSETEELKEMRAKEKEKRKEERIRVMRILATSAGDCKREEEAKMEQLFQTDDEFEHYDPEDINGTFIRSKKKASGMDNERKESKRKEGLASGIQGVASECLPHFHGCWRVCSEGSRLDMLLNLQSQFRDEASKRPYMLYKQPDEERTLPVFVLGIVLGSIRSVASAMRYFWGS</sequence>